<organism evidence="2 3">
    <name type="scientific">Yoonia phaeophyticola</name>
    <dbReference type="NCBI Taxonomy" id="3137369"/>
    <lineage>
        <taxon>Bacteria</taxon>
        <taxon>Pseudomonadati</taxon>
        <taxon>Pseudomonadota</taxon>
        <taxon>Alphaproteobacteria</taxon>
        <taxon>Rhodobacterales</taxon>
        <taxon>Paracoccaceae</taxon>
        <taxon>Yoonia</taxon>
    </lineage>
</organism>
<keyword evidence="1" id="KW-0812">Transmembrane</keyword>
<dbReference type="Proteomes" id="UP001440612">
    <property type="component" value="Chromosome"/>
</dbReference>
<feature type="transmembrane region" description="Helical" evidence="1">
    <location>
        <begin position="12"/>
        <end position="32"/>
    </location>
</feature>
<evidence type="ECO:0000313" key="3">
    <source>
        <dbReference type="Proteomes" id="UP001440612"/>
    </source>
</evidence>
<dbReference type="RefSeq" id="WP_341366587.1">
    <property type="nucleotide sequence ID" value="NZ_CP150951.2"/>
</dbReference>
<proteinExistence type="predicted"/>
<dbReference type="EMBL" id="CP150951">
    <property type="protein sequence ID" value="WZC48471.1"/>
    <property type="molecule type" value="Genomic_DNA"/>
</dbReference>
<gene>
    <name evidence="2" type="ORF">AABB29_16660</name>
</gene>
<name>A0ABZ2V1W4_9RHOB</name>
<sequence length="61" mass="7030">MSHRPPINAVEDYTDAFLTTLGVFLFMVFWMIAAALGYLWVAITAYGIDLCFKWIGRLRRS</sequence>
<keyword evidence="3" id="KW-1185">Reference proteome</keyword>
<evidence type="ECO:0000256" key="1">
    <source>
        <dbReference type="SAM" id="Phobius"/>
    </source>
</evidence>
<protein>
    <submittedName>
        <fullName evidence="2">Uncharacterized protein</fullName>
    </submittedName>
</protein>
<evidence type="ECO:0000313" key="2">
    <source>
        <dbReference type="EMBL" id="WZC48471.1"/>
    </source>
</evidence>
<keyword evidence="1" id="KW-0472">Membrane</keyword>
<accession>A0ABZ2V1W4</accession>
<reference evidence="3" key="1">
    <citation type="submission" date="2024-04" db="EMBL/GenBank/DDBJ databases">
        <title>Phylogenomic analyses of a clade within the roseobacter group suggest taxonomic reassignments of species of the genera Aestuariivita, Citreicella, Loktanella, Nautella, Pelagibaca, Ruegeria, Thalassobius, Thiobacimonas and Tropicibacter, and the proposal o.</title>
        <authorList>
            <person name="Jeon C.O."/>
        </authorList>
    </citation>
    <scope>NUCLEOTIDE SEQUENCE [LARGE SCALE GENOMIC DNA]</scope>
    <source>
        <strain evidence="3">BS5-3</strain>
    </source>
</reference>
<keyword evidence="1" id="KW-1133">Transmembrane helix</keyword>